<name>A0A8H9I236_KITAU</name>
<dbReference type="GO" id="GO:0003677">
    <property type="term" value="F:DNA binding"/>
    <property type="evidence" value="ECO:0007669"/>
    <property type="project" value="UniProtKB-KW"/>
</dbReference>
<keyword evidence="2" id="KW-0238">DNA-binding</keyword>
<gene>
    <name evidence="6" type="ORF">GCM10010502_72050</name>
</gene>
<dbReference type="CDD" id="cd06170">
    <property type="entry name" value="LuxR_C_like"/>
    <property type="match status" value="1"/>
</dbReference>
<feature type="domain" description="HTH luxR-type" evidence="5">
    <location>
        <begin position="204"/>
        <end position="266"/>
    </location>
</feature>
<dbReference type="InterPro" id="IPR036388">
    <property type="entry name" value="WH-like_DNA-bd_sf"/>
</dbReference>
<dbReference type="SUPFAM" id="SSF46894">
    <property type="entry name" value="C-terminal effector domain of the bipartite response regulators"/>
    <property type="match status" value="1"/>
</dbReference>
<keyword evidence="1" id="KW-0805">Transcription regulation</keyword>
<evidence type="ECO:0000256" key="2">
    <source>
        <dbReference type="ARBA" id="ARBA00023125"/>
    </source>
</evidence>
<evidence type="ECO:0000256" key="1">
    <source>
        <dbReference type="ARBA" id="ARBA00023015"/>
    </source>
</evidence>
<comment type="caution">
    <text evidence="6">The sequence shown here is derived from an EMBL/GenBank/DDBJ whole genome shotgun (WGS) entry which is preliminary data.</text>
</comment>
<dbReference type="PANTHER" id="PTHR43214:SF24">
    <property type="entry name" value="TRANSCRIPTIONAL REGULATORY PROTEIN NARL-RELATED"/>
    <property type="match status" value="1"/>
</dbReference>
<reference evidence="6" key="1">
    <citation type="journal article" date="2014" name="Int. J. Syst. Evol. Microbiol.">
        <title>Complete genome sequence of Corynebacterium casei LMG S-19264T (=DSM 44701T), isolated from a smear-ripened cheese.</title>
        <authorList>
            <consortium name="US DOE Joint Genome Institute (JGI-PGF)"/>
            <person name="Walter F."/>
            <person name="Albersmeier A."/>
            <person name="Kalinowski J."/>
            <person name="Ruckert C."/>
        </authorList>
    </citation>
    <scope>NUCLEOTIDE SEQUENCE</scope>
    <source>
        <strain evidence="6">JCM 4434</strain>
    </source>
</reference>
<dbReference type="Gene3D" id="1.10.10.10">
    <property type="entry name" value="Winged helix-like DNA-binding domain superfamily/Winged helix DNA-binding domain"/>
    <property type="match status" value="1"/>
</dbReference>
<reference evidence="6" key="2">
    <citation type="submission" date="2020-09" db="EMBL/GenBank/DDBJ databases">
        <authorList>
            <person name="Sun Q."/>
            <person name="Ohkuma M."/>
        </authorList>
    </citation>
    <scope>NUCLEOTIDE SEQUENCE</scope>
    <source>
        <strain evidence="6">JCM 4434</strain>
    </source>
</reference>
<dbReference type="InterPro" id="IPR000792">
    <property type="entry name" value="Tscrpt_reg_LuxR_C"/>
</dbReference>
<accession>A0A8H9I236</accession>
<sequence>MGTSEVQVLTGPNDRIPGTGRRRPATAREAAAGGRWKVPLRSGGSIPAQTPGPGGPVPGPARSIGLLDGLGALARRAVREILLVLPSAPVEPRLRARLELLGAEVVDRGVRVRAVGPENLDDPACGGSADRMAALGVELLAVNQPPLWMAVADRDAAIVPTDPLAEQSGWVFLRGVAPVAACRLLFEQLWEQGRELKPSDGSGDDSGPDRREREVLRLLAEGLTDEAIAARTGLSVRTNRRTIADLMARLGARSRFQAGAEAARRTWV</sequence>
<dbReference type="PROSITE" id="PS50043">
    <property type="entry name" value="HTH_LUXR_2"/>
    <property type="match status" value="1"/>
</dbReference>
<evidence type="ECO:0000256" key="3">
    <source>
        <dbReference type="ARBA" id="ARBA00023163"/>
    </source>
</evidence>
<evidence type="ECO:0000256" key="4">
    <source>
        <dbReference type="SAM" id="MobiDB-lite"/>
    </source>
</evidence>
<dbReference type="AlphaFoldDB" id="A0A8H9I236"/>
<organism evidence="6 7">
    <name type="scientific">Kitasatospora aureofaciens</name>
    <name type="common">Streptomyces aureofaciens</name>
    <dbReference type="NCBI Taxonomy" id="1894"/>
    <lineage>
        <taxon>Bacteria</taxon>
        <taxon>Bacillati</taxon>
        <taxon>Actinomycetota</taxon>
        <taxon>Actinomycetes</taxon>
        <taxon>Kitasatosporales</taxon>
        <taxon>Streptomycetaceae</taxon>
        <taxon>Kitasatospora</taxon>
    </lineage>
</organism>
<dbReference type="Proteomes" id="UP000610124">
    <property type="component" value="Unassembled WGS sequence"/>
</dbReference>
<feature type="region of interest" description="Disordered" evidence="4">
    <location>
        <begin position="1"/>
        <end position="59"/>
    </location>
</feature>
<keyword evidence="3" id="KW-0804">Transcription</keyword>
<dbReference type="PANTHER" id="PTHR43214">
    <property type="entry name" value="TWO-COMPONENT RESPONSE REGULATOR"/>
    <property type="match status" value="1"/>
</dbReference>
<evidence type="ECO:0000313" key="7">
    <source>
        <dbReference type="Proteomes" id="UP000610124"/>
    </source>
</evidence>
<dbReference type="InterPro" id="IPR016032">
    <property type="entry name" value="Sig_transdc_resp-reg_C-effctor"/>
</dbReference>
<proteinExistence type="predicted"/>
<dbReference type="EMBL" id="BMUB01000040">
    <property type="protein sequence ID" value="GGV06614.1"/>
    <property type="molecule type" value="Genomic_DNA"/>
</dbReference>
<protein>
    <recommendedName>
        <fullName evidence="5">HTH luxR-type domain-containing protein</fullName>
    </recommendedName>
</protein>
<dbReference type="SMART" id="SM00421">
    <property type="entry name" value="HTH_LUXR"/>
    <property type="match status" value="1"/>
</dbReference>
<evidence type="ECO:0000313" key="6">
    <source>
        <dbReference type="EMBL" id="GGV06614.1"/>
    </source>
</evidence>
<dbReference type="GO" id="GO:0006355">
    <property type="term" value="P:regulation of DNA-templated transcription"/>
    <property type="evidence" value="ECO:0007669"/>
    <property type="project" value="InterPro"/>
</dbReference>
<dbReference type="Pfam" id="PF00196">
    <property type="entry name" value="GerE"/>
    <property type="match status" value="1"/>
</dbReference>
<evidence type="ECO:0000259" key="5">
    <source>
        <dbReference type="PROSITE" id="PS50043"/>
    </source>
</evidence>
<dbReference type="InterPro" id="IPR039420">
    <property type="entry name" value="WalR-like"/>
</dbReference>